<dbReference type="eggNOG" id="COG2035">
    <property type="taxonomic scope" value="Bacteria"/>
</dbReference>
<accession>A7VQ43</accession>
<feature type="transmembrane region" description="Helical" evidence="1">
    <location>
        <begin position="143"/>
        <end position="176"/>
    </location>
</feature>
<reference evidence="2 3" key="1">
    <citation type="submission" date="2007-08" db="EMBL/GenBank/DDBJ databases">
        <title>Draft genome sequence of Clostridium leptum (DSM 753).</title>
        <authorList>
            <person name="Sudarsanam P."/>
            <person name="Ley R."/>
            <person name="Guruge J."/>
            <person name="Turnbaugh P.J."/>
            <person name="Mahowald M."/>
            <person name="Liep D."/>
            <person name="Gordon J."/>
        </authorList>
    </citation>
    <scope>NUCLEOTIDE SEQUENCE [LARGE SCALE GENOMIC DNA]</scope>
    <source>
        <strain evidence="2 3">DSM 753</strain>
    </source>
</reference>
<feature type="transmembrane region" description="Helical" evidence="1">
    <location>
        <begin position="248"/>
        <end position="265"/>
    </location>
</feature>
<dbReference type="Proteomes" id="UP000003490">
    <property type="component" value="Unassembled WGS sequence"/>
</dbReference>
<feature type="transmembrane region" description="Helical" evidence="1">
    <location>
        <begin position="188"/>
        <end position="211"/>
    </location>
</feature>
<feature type="transmembrane region" description="Helical" evidence="1">
    <location>
        <begin position="12"/>
        <end position="33"/>
    </location>
</feature>
<evidence type="ECO:0000313" key="3">
    <source>
        <dbReference type="Proteomes" id="UP000003490"/>
    </source>
</evidence>
<sequence>MLKQFSFTAIKGLVIGGTMLVPGVSGGSMAMILGIYQKLISAISSFWENKKKNLIFLLLFSAGAVLGMVLFAKPLLRLIDTFPLPTMYFFIGAVAGGVPMICRQAEIKAFSFKIPLYILLGAAIVVGISVIPAGTSGSQSENWFFSAVLLILAGLIAAVALILPGISVSYLLLLLGLYDKTMQAISEFYMPFLIPLAIGLIVGIIAATKLLERAMDRHPQPTYLMILGFILGSIFNIFPGIPSLPQAPVCLLTFAAGFTAIYFLSKKEAQGTN</sequence>
<dbReference type="Pfam" id="PF04018">
    <property type="entry name" value="VCA0040-like"/>
    <property type="match status" value="1"/>
</dbReference>
<feature type="transmembrane region" description="Helical" evidence="1">
    <location>
        <begin position="223"/>
        <end position="241"/>
    </location>
</feature>
<dbReference type="AlphaFoldDB" id="A7VQ43"/>
<keyword evidence="1" id="KW-0472">Membrane</keyword>
<gene>
    <name evidence="2" type="ORF">CLOLEP_00669</name>
</gene>
<dbReference type="EMBL" id="ABCB02000014">
    <property type="protein sequence ID" value="EDO62547.1"/>
    <property type="molecule type" value="Genomic_DNA"/>
</dbReference>
<dbReference type="InterPro" id="IPR007163">
    <property type="entry name" value="VCA0040-like"/>
</dbReference>
<comment type="caution">
    <text evidence="2">The sequence shown here is derived from an EMBL/GenBank/DDBJ whole genome shotgun (WGS) entry which is preliminary data.</text>
</comment>
<keyword evidence="1" id="KW-1133">Transmembrane helix</keyword>
<evidence type="ECO:0000256" key="1">
    <source>
        <dbReference type="SAM" id="Phobius"/>
    </source>
</evidence>
<keyword evidence="1" id="KW-0812">Transmembrane</keyword>
<evidence type="ECO:0000313" key="2">
    <source>
        <dbReference type="EMBL" id="EDO62547.1"/>
    </source>
</evidence>
<name>A7VQ43_9FIRM</name>
<dbReference type="HOGENOM" id="CLU_055621_2_1_9"/>
<reference evidence="2 3" key="2">
    <citation type="submission" date="2007-08" db="EMBL/GenBank/DDBJ databases">
        <authorList>
            <person name="Fulton L."/>
            <person name="Clifton S."/>
            <person name="Fulton B."/>
            <person name="Xu J."/>
            <person name="Minx P."/>
            <person name="Pepin K.H."/>
            <person name="Johnson M."/>
            <person name="Thiruvilangam P."/>
            <person name="Bhonagiri V."/>
            <person name="Nash W.E."/>
            <person name="Wang C."/>
            <person name="Mardis E.R."/>
            <person name="Wilson R.K."/>
        </authorList>
    </citation>
    <scope>NUCLEOTIDE SEQUENCE [LARGE SCALE GENOMIC DNA]</scope>
    <source>
        <strain evidence="2 3">DSM 753</strain>
    </source>
</reference>
<evidence type="ECO:0008006" key="4">
    <source>
        <dbReference type="Google" id="ProtNLM"/>
    </source>
</evidence>
<feature type="transmembrane region" description="Helical" evidence="1">
    <location>
        <begin position="114"/>
        <end position="131"/>
    </location>
</feature>
<feature type="transmembrane region" description="Helical" evidence="1">
    <location>
        <begin position="54"/>
        <end position="76"/>
    </location>
</feature>
<organism evidence="2 3">
    <name type="scientific">[Clostridium] leptum DSM 753</name>
    <dbReference type="NCBI Taxonomy" id="428125"/>
    <lineage>
        <taxon>Bacteria</taxon>
        <taxon>Bacillati</taxon>
        <taxon>Bacillota</taxon>
        <taxon>Clostridia</taxon>
        <taxon>Eubacteriales</taxon>
        <taxon>Oscillospiraceae</taxon>
        <taxon>Oscillospiraceae incertae sedis</taxon>
    </lineage>
</organism>
<proteinExistence type="predicted"/>
<dbReference type="PANTHER" id="PTHR37308">
    <property type="entry name" value="INTEGRAL MEMBRANE PROTEIN"/>
    <property type="match status" value="1"/>
</dbReference>
<dbReference type="PANTHER" id="PTHR37308:SF1">
    <property type="entry name" value="POLYPRENYL-PHOSPHATE TRANSPORTER"/>
    <property type="match status" value="1"/>
</dbReference>
<feature type="transmembrane region" description="Helical" evidence="1">
    <location>
        <begin position="82"/>
        <end position="102"/>
    </location>
</feature>
<protein>
    <recommendedName>
        <fullName evidence="4">DUF368 domain-containing protein</fullName>
    </recommendedName>
</protein>